<comment type="caution">
    <text evidence="10">The sequence shown here is derived from an EMBL/GenBank/DDBJ whole genome shotgun (WGS) entry which is preliminary data.</text>
</comment>
<feature type="transmembrane region" description="Helical" evidence="8">
    <location>
        <begin position="12"/>
        <end position="38"/>
    </location>
</feature>
<name>A0ABS8G4H8_9ALTE</name>
<organism evidence="10 11">
    <name type="scientific">Fluctibacter halophilus</name>
    <dbReference type="NCBI Taxonomy" id="226011"/>
    <lineage>
        <taxon>Bacteria</taxon>
        <taxon>Pseudomonadati</taxon>
        <taxon>Pseudomonadota</taxon>
        <taxon>Gammaproteobacteria</taxon>
        <taxon>Alteromonadales</taxon>
        <taxon>Alteromonadaceae</taxon>
        <taxon>Fluctibacter</taxon>
    </lineage>
</organism>
<dbReference type="EMBL" id="JAJEWP010000001">
    <property type="protein sequence ID" value="MCC2615041.1"/>
    <property type="molecule type" value="Genomic_DNA"/>
</dbReference>
<dbReference type="InterPro" id="IPR013099">
    <property type="entry name" value="K_chnl_dom"/>
</dbReference>
<keyword evidence="7 10" id="KW-0407">Ion channel</keyword>
<keyword evidence="6 8" id="KW-0472">Membrane</keyword>
<evidence type="ECO:0000313" key="10">
    <source>
        <dbReference type="EMBL" id="MCC2615041.1"/>
    </source>
</evidence>
<evidence type="ECO:0000256" key="6">
    <source>
        <dbReference type="ARBA" id="ARBA00023136"/>
    </source>
</evidence>
<keyword evidence="11" id="KW-1185">Reference proteome</keyword>
<keyword evidence="5" id="KW-0406">Ion transport</keyword>
<keyword evidence="4 8" id="KW-1133">Transmembrane helix</keyword>
<dbReference type="PANTHER" id="PTHR11537">
    <property type="entry name" value="VOLTAGE-GATED POTASSIUM CHANNEL"/>
    <property type="match status" value="1"/>
</dbReference>
<evidence type="ECO:0000256" key="7">
    <source>
        <dbReference type="ARBA" id="ARBA00023303"/>
    </source>
</evidence>
<evidence type="ECO:0000256" key="5">
    <source>
        <dbReference type="ARBA" id="ARBA00023065"/>
    </source>
</evidence>
<keyword evidence="3 8" id="KW-0812">Transmembrane</keyword>
<dbReference type="Proteomes" id="UP001520878">
    <property type="component" value="Unassembled WGS sequence"/>
</dbReference>
<protein>
    <submittedName>
        <fullName evidence="10">Two pore domain potassium channel family protein</fullName>
    </submittedName>
</protein>
<dbReference type="GO" id="GO:0034220">
    <property type="term" value="P:monoatomic ion transmembrane transport"/>
    <property type="evidence" value="ECO:0007669"/>
    <property type="project" value="UniProtKB-KW"/>
</dbReference>
<feature type="transmembrane region" description="Helical" evidence="8">
    <location>
        <begin position="74"/>
        <end position="95"/>
    </location>
</feature>
<dbReference type="SUPFAM" id="SSF81324">
    <property type="entry name" value="Voltage-gated potassium channels"/>
    <property type="match status" value="1"/>
</dbReference>
<evidence type="ECO:0000256" key="4">
    <source>
        <dbReference type="ARBA" id="ARBA00022989"/>
    </source>
</evidence>
<dbReference type="InterPro" id="IPR028325">
    <property type="entry name" value="VG_K_chnl"/>
</dbReference>
<evidence type="ECO:0000256" key="1">
    <source>
        <dbReference type="ARBA" id="ARBA00004141"/>
    </source>
</evidence>
<evidence type="ECO:0000313" key="11">
    <source>
        <dbReference type="Proteomes" id="UP001520878"/>
    </source>
</evidence>
<gene>
    <name evidence="10" type="ORF">LJ739_02140</name>
</gene>
<feature type="domain" description="Potassium channel" evidence="9">
    <location>
        <begin position="29"/>
        <end position="96"/>
    </location>
</feature>
<dbReference type="Pfam" id="PF07885">
    <property type="entry name" value="Ion_trans_2"/>
    <property type="match status" value="1"/>
</dbReference>
<accession>A0ABS8G4H8</accession>
<reference evidence="10 11" key="1">
    <citation type="submission" date="2021-10" db="EMBL/GenBank/DDBJ databases">
        <title>Draft genome of Aestuariibacter halophilus JC2043.</title>
        <authorList>
            <person name="Emsley S.A."/>
            <person name="Pfannmuller K.M."/>
            <person name="Ushijima B."/>
            <person name="Saw J.H."/>
            <person name="Videau P."/>
        </authorList>
    </citation>
    <scope>NUCLEOTIDE SEQUENCE [LARGE SCALE GENOMIC DNA]</scope>
    <source>
        <strain evidence="10 11">JC2043</strain>
    </source>
</reference>
<evidence type="ECO:0000256" key="2">
    <source>
        <dbReference type="ARBA" id="ARBA00022448"/>
    </source>
</evidence>
<dbReference type="PANTHER" id="PTHR11537:SF254">
    <property type="entry name" value="POTASSIUM VOLTAGE-GATED CHANNEL PROTEIN SHAB"/>
    <property type="match status" value="1"/>
</dbReference>
<dbReference type="Gene3D" id="1.10.287.70">
    <property type="match status" value="1"/>
</dbReference>
<keyword evidence="2" id="KW-0813">Transport</keyword>
<evidence type="ECO:0000259" key="9">
    <source>
        <dbReference type="Pfam" id="PF07885"/>
    </source>
</evidence>
<evidence type="ECO:0000256" key="8">
    <source>
        <dbReference type="SAM" id="Phobius"/>
    </source>
</evidence>
<evidence type="ECO:0000256" key="3">
    <source>
        <dbReference type="ARBA" id="ARBA00022692"/>
    </source>
</evidence>
<proteinExistence type="predicted"/>
<comment type="subcellular location">
    <subcellularLocation>
        <location evidence="1">Membrane</location>
        <topology evidence="1">Multi-pass membrane protein</topology>
    </subcellularLocation>
</comment>
<dbReference type="RefSeq" id="WP_229156954.1">
    <property type="nucleotide sequence ID" value="NZ_JAJEWP010000001.1"/>
</dbReference>
<sequence length="130" mass="14629">MNLDFVTTFLKIFTTGLWLTMPLWLPMILIILAMGVWIATRENWRISDGLYFAMITATTVGYGDMRPHKKMCKLIAILIALQGLLLTGIVVAIGLRAATISFEQHNDIAAIQCRLNPERCTDGHSEIQHE</sequence>